<dbReference type="Proteomes" id="UP000286287">
    <property type="component" value="Unassembled WGS sequence"/>
</dbReference>
<protein>
    <submittedName>
        <fullName evidence="1">Uncharacterized protein</fullName>
    </submittedName>
</protein>
<reference evidence="1 2" key="1">
    <citation type="submission" date="2018-09" db="EMBL/GenBank/DDBJ databases">
        <authorList>
            <person name="Zhu H."/>
        </authorList>
    </citation>
    <scope>NUCLEOTIDE SEQUENCE [LARGE SCALE GENOMIC DNA]</scope>
    <source>
        <strain evidence="1 2">K2S05-167</strain>
    </source>
</reference>
<proteinExistence type="predicted"/>
<comment type="caution">
    <text evidence="1">The sequence shown here is derived from an EMBL/GenBank/DDBJ whole genome shotgun (WGS) entry which is preliminary data.</text>
</comment>
<organism evidence="1 2">
    <name type="scientific">Deinococcus cavernae</name>
    <dbReference type="NCBI Taxonomy" id="2320857"/>
    <lineage>
        <taxon>Bacteria</taxon>
        <taxon>Thermotogati</taxon>
        <taxon>Deinococcota</taxon>
        <taxon>Deinococci</taxon>
        <taxon>Deinococcales</taxon>
        <taxon>Deinococcaceae</taxon>
        <taxon>Deinococcus</taxon>
    </lineage>
</organism>
<sequence>MTDDLARQAQLEIDEYREQLIPAGLVERQMHRLALELLALAGRGESGAILLRAATYLNRVAGWADIDPRLRLDCVCTLCWTKREETLDALPPEWRESLNGDWAAANDLLEAWETRRHLMDARLLARLLTWWAVANLVSNAAHLAEGEAAATLQPLLHAIMDAPQELSGLN</sequence>
<dbReference type="RefSeq" id="WP_119765248.1">
    <property type="nucleotide sequence ID" value="NZ_QYUJ01000014.1"/>
</dbReference>
<keyword evidence="2" id="KW-1185">Reference proteome</keyword>
<accession>A0A418V9L7</accession>
<dbReference type="AlphaFoldDB" id="A0A418V9L7"/>
<evidence type="ECO:0000313" key="2">
    <source>
        <dbReference type="Proteomes" id="UP000286287"/>
    </source>
</evidence>
<dbReference type="OrthoDB" id="10016378at2"/>
<dbReference type="EMBL" id="QYUJ01000014">
    <property type="protein sequence ID" value="RJF72783.1"/>
    <property type="molecule type" value="Genomic_DNA"/>
</dbReference>
<name>A0A418V9L7_9DEIO</name>
<gene>
    <name evidence="1" type="ORF">D3875_15765</name>
</gene>
<evidence type="ECO:0000313" key="1">
    <source>
        <dbReference type="EMBL" id="RJF72783.1"/>
    </source>
</evidence>